<keyword evidence="5" id="KW-0560">Oxidoreductase</keyword>
<dbReference type="InterPro" id="IPR012675">
    <property type="entry name" value="Beta-grasp_dom_sf"/>
</dbReference>
<evidence type="ECO:0000256" key="5">
    <source>
        <dbReference type="ARBA" id="ARBA00023002"/>
    </source>
</evidence>
<dbReference type="Gene3D" id="3.40.50.80">
    <property type="entry name" value="Nucleotide-binding domain of ferredoxin-NADP reductase (FNR) module"/>
    <property type="match status" value="1"/>
</dbReference>
<dbReference type="RefSeq" id="WP_259857856.1">
    <property type="nucleotide sequence ID" value="NZ_CP073720.1"/>
</dbReference>
<dbReference type="CDD" id="cd06185">
    <property type="entry name" value="PDR_like"/>
    <property type="match status" value="1"/>
</dbReference>
<evidence type="ECO:0000256" key="3">
    <source>
        <dbReference type="ARBA" id="ARBA00022714"/>
    </source>
</evidence>
<dbReference type="Pfam" id="PF00111">
    <property type="entry name" value="Fer2"/>
    <property type="match status" value="1"/>
</dbReference>
<dbReference type="InterPro" id="IPR039261">
    <property type="entry name" value="FNR_nucleotide-bd"/>
</dbReference>
<dbReference type="EMBL" id="CP073720">
    <property type="protein sequence ID" value="UWP80098.1"/>
    <property type="molecule type" value="Genomic_DNA"/>
</dbReference>
<dbReference type="InterPro" id="IPR017938">
    <property type="entry name" value="Riboflavin_synthase-like_b-brl"/>
</dbReference>
<feature type="domain" description="FAD-binding FR-type" evidence="9">
    <location>
        <begin position="12"/>
        <end position="113"/>
    </location>
</feature>
<reference evidence="10" key="2">
    <citation type="submission" date="2022-09" db="EMBL/GenBank/DDBJ databases">
        <title>Biosynthetic gene clusters of Dactylosporangioum fulvum.</title>
        <authorList>
            <person name="Caradec T."/>
        </authorList>
    </citation>
    <scope>NUCLEOTIDE SEQUENCE</scope>
    <source>
        <strain evidence="10">NRRL B-16292</strain>
    </source>
</reference>
<dbReference type="InterPro" id="IPR050415">
    <property type="entry name" value="MRET"/>
</dbReference>
<dbReference type="PROSITE" id="PS51384">
    <property type="entry name" value="FAD_FR"/>
    <property type="match status" value="1"/>
</dbReference>
<feature type="domain" description="2Fe-2S ferredoxin-type" evidence="8">
    <location>
        <begin position="231"/>
        <end position="318"/>
    </location>
</feature>
<evidence type="ECO:0000256" key="6">
    <source>
        <dbReference type="ARBA" id="ARBA00023004"/>
    </source>
</evidence>
<gene>
    <name evidence="10" type="ORF">Dfulv_33725</name>
</gene>
<dbReference type="InterPro" id="IPR006058">
    <property type="entry name" value="2Fe2S_fd_BS"/>
</dbReference>
<evidence type="ECO:0000313" key="10">
    <source>
        <dbReference type="EMBL" id="UWP80098.1"/>
    </source>
</evidence>
<keyword evidence="3" id="KW-0001">2Fe-2S</keyword>
<evidence type="ECO:0000256" key="7">
    <source>
        <dbReference type="ARBA" id="ARBA00023014"/>
    </source>
</evidence>
<organism evidence="10 11">
    <name type="scientific">Dactylosporangium fulvum</name>
    <dbReference type="NCBI Taxonomy" id="53359"/>
    <lineage>
        <taxon>Bacteria</taxon>
        <taxon>Bacillati</taxon>
        <taxon>Actinomycetota</taxon>
        <taxon>Actinomycetes</taxon>
        <taxon>Micromonosporales</taxon>
        <taxon>Micromonosporaceae</taxon>
        <taxon>Dactylosporangium</taxon>
    </lineage>
</organism>
<evidence type="ECO:0000256" key="2">
    <source>
        <dbReference type="ARBA" id="ARBA00022630"/>
    </source>
</evidence>
<dbReference type="SUPFAM" id="SSF54292">
    <property type="entry name" value="2Fe-2S ferredoxin-like"/>
    <property type="match status" value="1"/>
</dbReference>
<comment type="cofactor">
    <cofactor evidence="1">
        <name>FAD</name>
        <dbReference type="ChEBI" id="CHEBI:57692"/>
    </cofactor>
</comment>
<keyword evidence="7" id="KW-0411">Iron-sulfur</keyword>
<evidence type="ECO:0000256" key="1">
    <source>
        <dbReference type="ARBA" id="ARBA00001974"/>
    </source>
</evidence>
<evidence type="ECO:0000256" key="4">
    <source>
        <dbReference type="ARBA" id="ARBA00022723"/>
    </source>
</evidence>
<dbReference type="PROSITE" id="PS51085">
    <property type="entry name" value="2FE2S_FER_2"/>
    <property type="match status" value="1"/>
</dbReference>
<dbReference type="PROSITE" id="PS00197">
    <property type="entry name" value="2FE2S_FER_1"/>
    <property type="match status" value="1"/>
</dbReference>
<dbReference type="InterPro" id="IPR017927">
    <property type="entry name" value="FAD-bd_FR_type"/>
</dbReference>
<reference evidence="10" key="1">
    <citation type="submission" date="2021-04" db="EMBL/GenBank/DDBJ databases">
        <authorList>
            <person name="Hartkoorn R.C."/>
            <person name="Beaudoing E."/>
            <person name="Hot D."/>
        </authorList>
    </citation>
    <scope>NUCLEOTIDE SEQUENCE</scope>
    <source>
        <strain evidence="10">NRRL B-16292</strain>
    </source>
</reference>
<dbReference type="SUPFAM" id="SSF63380">
    <property type="entry name" value="Riboflavin synthase domain-like"/>
    <property type="match status" value="1"/>
</dbReference>
<evidence type="ECO:0000259" key="8">
    <source>
        <dbReference type="PROSITE" id="PS51085"/>
    </source>
</evidence>
<dbReference type="PANTHER" id="PTHR47354">
    <property type="entry name" value="NADH OXIDOREDUCTASE HCR"/>
    <property type="match status" value="1"/>
</dbReference>
<proteinExistence type="predicted"/>
<evidence type="ECO:0000259" key="9">
    <source>
        <dbReference type="PROSITE" id="PS51384"/>
    </source>
</evidence>
<dbReference type="InterPro" id="IPR001041">
    <property type="entry name" value="2Fe-2S_ferredoxin-type"/>
</dbReference>
<dbReference type="PRINTS" id="PR00409">
    <property type="entry name" value="PHDIOXRDTASE"/>
</dbReference>
<dbReference type="CDD" id="cd00207">
    <property type="entry name" value="fer2"/>
    <property type="match status" value="1"/>
</dbReference>
<sequence>MAQVLTDPGLRPAPHAVVVSSIRSVAQRVVELTLEPIGADPLPDWSPGAHVDVELPGGLIRSYSLCGDPADRQWRLAVLREDDSRGGSAYVHERLVVGQTLSVTTPVNRFPLVTAERYVFVAGGIGVTAILPMVVQACRAEIPWRLVYLGRSRSEMAYADRLEAFGDSVQLWPKDSHGPADLDALVGLDRAAAVYCCGPTRMIEQIERIGAAAGMPVHREFFHNEASIEGDEFEVELDRTGITVTVGAGQTIVDALEQAGVDVVTSCREGTCGTCETYVLEGVPDHRDRVLTPSERESNESMMICCSRSRTPLLVLDL</sequence>
<dbReference type="InterPro" id="IPR036010">
    <property type="entry name" value="2Fe-2S_ferredoxin-like_sf"/>
</dbReference>
<dbReference type="Proteomes" id="UP001059617">
    <property type="component" value="Chromosome"/>
</dbReference>
<dbReference type="PANTHER" id="PTHR47354:SF1">
    <property type="entry name" value="CARNITINE MONOOXYGENASE REDUCTASE SUBUNIT"/>
    <property type="match status" value="1"/>
</dbReference>
<keyword evidence="4" id="KW-0479">Metal-binding</keyword>
<keyword evidence="2" id="KW-0285">Flavoprotein</keyword>
<dbReference type="Gene3D" id="3.10.20.30">
    <property type="match status" value="1"/>
</dbReference>
<accession>A0ABY5VUD3</accession>
<protein>
    <submittedName>
        <fullName evidence="10">PDR/VanB family oxidoreductase</fullName>
    </submittedName>
</protein>
<keyword evidence="6" id="KW-0408">Iron</keyword>
<dbReference type="SUPFAM" id="SSF52343">
    <property type="entry name" value="Ferredoxin reductase-like, C-terminal NADP-linked domain"/>
    <property type="match status" value="1"/>
</dbReference>
<keyword evidence="11" id="KW-1185">Reference proteome</keyword>
<evidence type="ECO:0000313" key="11">
    <source>
        <dbReference type="Proteomes" id="UP001059617"/>
    </source>
</evidence>
<dbReference type="Gene3D" id="2.40.30.10">
    <property type="entry name" value="Translation factors"/>
    <property type="match status" value="1"/>
</dbReference>
<name>A0ABY5VUD3_9ACTN</name>